<dbReference type="Pfam" id="PF18942">
    <property type="entry name" value="DUF5689"/>
    <property type="match status" value="2"/>
</dbReference>
<feature type="domain" description="LTD" evidence="2">
    <location>
        <begin position="482"/>
        <end position="591"/>
    </location>
</feature>
<evidence type="ECO:0000313" key="4">
    <source>
        <dbReference type="Proteomes" id="UP000182248"/>
    </source>
</evidence>
<dbReference type="STRING" id="1150368.SAMN02927921_01030"/>
<proteinExistence type="predicted"/>
<organism evidence="3 4">
    <name type="scientific">Sinomicrobium oceani</name>
    <dbReference type="NCBI Taxonomy" id="1150368"/>
    <lineage>
        <taxon>Bacteria</taxon>
        <taxon>Pseudomonadati</taxon>
        <taxon>Bacteroidota</taxon>
        <taxon>Flavobacteriia</taxon>
        <taxon>Flavobacteriales</taxon>
        <taxon>Flavobacteriaceae</taxon>
        <taxon>Sinomicrobium</taxon>
    </lineage>
</organism>
<evidence type="ECO:0000313" key="3">
    <source>
        <dbReference type="EMBL" id="SFW30577.1"/>
    </source>
</evidence>
<dbReference type="EMBL" id="FPJE01000004">
    <property type="protein sequence ID" value="SFW30577.1"/>
    <property type="molecule type" value="Genomic_DNA"/>
</dbReference>
<dbReference type="PROSITE" id="PS51841">
    <property type="entry name" value="LTD"/>
    <property type="match status" value="1"/>
</dbReference>
<dbReference type="Proteomes" id="UP000182248">
    <property type="component" value="Unassembled WGS sequence"/>
</dbReference>
<feature type="chain" id="PRO_5009665938" evidence="1">
    <location>
        <begin position="23"/>
        <end position="633"/>
    </location>
</feature>
<dbReference type="InterPro" id="IPR043744">
    <property type="entry name" value="DUF5689"/>
</dbReference>
<dbReference type="RefSeq" id="WP_072316305.1">
    <property type="nucleotide sequence ID" value="NZ_FPJE01000004.1"/>
</dbReference>
<protein>
    <submittedName>
        <fullName evidence="3">Lamin Tail Domain</fullName>
    </submittedName>
</protein>
<dbReference type="Pfam" id="PF00932">
    <property type="entry name" value="LTD"/>
    <property type="match status" value="1"/>
</dbReference>
<reference evidence="3 4" key="1">
    <citation type="submission" date="2016-11" db="EMBL/GenBank/DDBJ databases">
        <authorList>
            <person name="Jaros S."/>
            <person name="Januszkiewicz K."/>
            <person name="Wedrychowicz H."/>
        </authorList>
    </citation>
    <scope>NUCLEOTIDE SEQUENCE [LARGE SCALE GENOMIC DNA]</scope>
    <source>
        <strain evidence="3 4">CGMCC 1.12145</strain>
    </source>
</reference>
<evidence type="ECO:0000259" key="2">
    <source>
        <dbReference type="PROSITE" id="PS51841"/>
    </source>
</evidence>
<keyword evidence="4" id="KW-1185">Reference proteome</keyword>
<name>A0A1K1N5I5_9FLAO</name>
<gene>
    <name evidence="3" type="ORF">SAMN02927921_01030</name>
</gene>
<accession>A0A1K1N5I5</accession>
<sequence>MGRYRFFSLVAMVLLWACVNHTYDAPAANCGQDGMEPNMTFSELKALYEGEVMEIYDDMVIEGYVISSDRTGNFYGTLHIQDTPENPSGGLQIDVDIRDYHLLYPVGKKIRVRLKGLFLGKTHEVFKIGGIFTSVGGNRSVGRLPATKVWEHIFATCDDRVDVLPVSVRADALNDDMLNTLVTLEGLEVVPEEVCKPYAIAGESRTDRGLQSCEGDLVMLKNSGYADFHEVELPVGYGRVTGVLSKYYSSYQLIIRDTTDVDLSGERCGGIVFSCDTGEADASIAYVRSKFNGRKTEIPENIKITGVVISDRESGHIEEHLLVLQDSTAGIVCAFTAEHSLNSGDRVEILLRSAVLEEEEGLLHVKDLPPDHIRFLESQQEPEPAYPDLSGDLRNYESRLVRLDSVSFATPGGVYSGVRIITDCSDALHVYTPESASFAETQVHDGSGSIFGIVSRYEDAYCLVLRSPDDVKFNRPYRDCLGGTDLMITEYVEGSGYNKYLEIYNATDVMLDLGRYQLARDYNGDGDYTRYTLELSGTLEPGGLLVYAHPRAEIFMGNIAETHGGVLGFNGDDRVVLMKNGMVIDEIGLPGGENWGMDKTLRRKPEVSVPVNVFREDEWETYPVDEVEGLGIR</sequence>
<evidence type="ECO:0000256" key="1">
    <source>
        <dbReference type="SAM" id="SignalP"/>
    </source>
</evidence>
<dbReference type="AlphaFoldDB" id="A0A1K1N5I5"/>
<keyword evidence="1" id="KW-0732">Signal</keyword>
<dbReference type="OrthoDB" id="1492759at2"/>
<feature type="signal peptide" evidence="1">
    <location>
        <begin position="1"/>
        <end position="22"/>
    </location>
</feature>
<dbReference type="InterPro" id="IPR001322">
    <property type="entry name" value="Lamin_tail_dom"/>
</dbReference>